<dbReference type="SUPFAM" id="SSF51445">
    <property type="entry name" value="(Trans)glycosidases"/>
    <property type="match status" value="1"/>
</dbReference>
<reference evidence="1" key="1">
    <citation type="journal article" date="2014" name="Front. Microbiol.">
        <title>High frequency of phylogenetically diverse reductive dehalogenase-homologous genes in deep subseafloor sedimentary metagenomes.</title>
        <authorList>
            <person name="Kawai M."/>
            <person name="Futagami T."/>
            <person name="Toyoda A."/>
            <person name="Takaki Y."/>
            <person name="Nishi S."/>
            <person name="Hori S."/>
            <person name="Arai W."/>
            <person name="Tsubouchi T."/>
            <person name="Morono Y."/>
            <person name="Uchiyama I."/>
            <person name="Ito T."/>
            <person name="Fujiyama A."/>
            <person name="Inagaki F."/>
            <person name="Takami H."/>
        </authorList>
    </citation>
    <scope>NUCLEOTIDE SEQUENCE</scope>
    <source>
        <strain evidence="1">Expedition CK06-06</strain>
    </source>
</reference>
<feature type="non-terminal residue" evidence="1">
    <location>
        <position position="257"/>
    </location>
</feature>
<sequence length="257" mass="29545">TPGSALESLPQSRWQMQSWPLTWTSLGDAIRANPGALWIAGNEPETRGQGELTPEEYADIYHDVYHFVKGIDPTAQVAIGGVVMPSPLRLQWLDRCLLYYQQTYGETMPIDVWNIHMQILREKRYESYPGASDNWGCGIPFGLEEDEGRLYNIVDNCDLDIFTQLITEFCTWLNERGERGKPVIISEYGVLMPSSYLDHGDQDVIDFMVGTFDYMLHTIHPTLGWAADGGRLIQRWAWFSLNVPMHYDEENDWWVGF</sequence>
<accession>X0VZB3</accession>
<dbReference type="AlphaFoldDB" id="X0VZB3"/>
<evidence type="ECO:0008006" key="2">
    <source>
        <dbReference type="Google" id="ProtNLM"/>
    </source>
</evidence>
<proteinExistence type="predicted"/>
<name>X0VZB3_9ZZZZ</name>
<comment type="caution">
    <text evidence="1">The sequence shown here is derived from an EMBL/GenBank/DDBJ whole genome shotgun (WGS) entry which is preliminary data.</text>
</comment>
<evidence type="ECO:0000313" key="1">
    <source>
        <dbReference type="EMBL" id="GAG17778.1"/>
    </source>
</evidence>
<dbReference type="Gene3D" id="3.20.20.80">
    <property type="entry name" value="Glycosidases"/>
    <property type="match status" value="1"/>
</dbReference>
<organism evidence="1">
    <name type="scientific">marine sediment metagenome</name>
    <dbReference type="NCBI Taxonomy" id="412755"/>
    <lineage>
        <taxon>unclassified sequences</taxon>
        <taxon>metagenomes</taxon>
        <taxon>ecological metagenomes</taxon>
    </lineage>
</organism>
<dbReference type="InterPro" id="IPR017853">
    <property type="entry name" value="GH"/>
</dbReference>
<feature type="non-terminal residue" evidence="1">
    <location>
        <position position="1"/>
    </location>
</feature>
<dbReference type="EMBL" id="BARS01036687">
    <property type="protein sequence ID" value="GAG17778.1"/>
    <property type="molecule type" value="Genomic_DNA"/>
</dbReference>
<protein>
    <recommendedName>
        <fullName evidence="2">Asl1-like glycosyl hydrolase catalytic domain-containing protein</fullName>
    </recommendedName>
</protein>
<gene>
    <name evidence="1" type="ORF">S01H1_56351</name>
</gene>